<dbReference type="GO" id="GO:0017148">
    <property type="term" value="P:negative regulation of translation"/>
    <property type="evidence" value="ECO:0007669"/>
    <property type="project" value="InterPro"/>
</dbReference>
<reference evidence="1" key="1">
    <citation type="submission" date="2020-05" db="EMBL/GenBank/DDBJ databases">
        <title>WGS assembly of Panicum virgatum.</title>
        <authorList>
            <person name="Lovell J.T."/>
            <person name="Jenkins J."/>
            <person name="Shu S."/>
            <person name="Juenger T.E."/>
            <person name="Schmutz J."/>
        </authorList>
    </citation>
    <scope>NUCLEOTIDE SEQUENCE</scope>
    <source>
        <strain evidence="1">AP13</strain>
    </source>
</reference>
<dbReference type="InterPro" id="IPR036041">
    <property type="entry name" value="Ribosome-inact_prot_sf"/>
</dbReference>
<dbReference type="EMBL" id="CM029053">
    <property type="protein sequence ID" value="KAG2549912.1"/>
    <property type="molecule type" value="Genomic_DNA"/>
</dbReference>
<dbReference type="AlphaFoldDB" id="A0A8T0NPE1"/>
<keyword evidence="2" id="KW-1185">Reference proteome</keyword>
<protein>
    <submittedName>
        <fullName evidence="1">Uncharacterized protein</fullName>
    </submittedName>
</protein>
<organism evidence="1 2">
    <name type="scientific">Panicum virgatum</name>
    <name type="common">Blackwell switchgrass</name>
    <dbReference type="NCBI Taxonomy" id="38727"/>
    <lineage>
        <taxon>Eukaryota</taxon>
        <taxon>Viridiplantae</taxon>
        <taxon>Streptophyta</taxon>
        <taxon>Embryophyta</taxon>
        <taxon>Tracheophyta</taxon>
        <taxon>Spermatophyta</taxon>
        <taxon>Magnoliopsida</taxon>
        <taxon>Liliopsida</taxon>
        <taxon>Poales</taxon>
        <taxon>Poaceae</taxon>
        <taxon>PACMAD clade</taxon>
        <taxon>Panicoideae</taxon>
        <taxon>Panicodae</taxon>
        <taxon>Paniceae</taxon>
        <taxon>Panicinae</taxon>
        <taxon>Panicum</taxon>
        <taxon>Panicum sect. Hiantes</taxon>
    </lineage>
</organism>
<evidence type="ECO:0000313" key="1">
    <source>
        <dbReference type="EMBL" id="KAG2549912.1"/>
    </source>
</evidence>
<name>A0A8T0NPE1_PANVG</name>
<dbReference type="SUPFAM" id="SSF56371">
    <property type="entry name" value="Ribosome inactivating proteins (RIP)"/>
    <property type="match status" value="1"/>
</dbReference>
<sequence length="200" mass="22766">MPGVKSRRNWTPRSWAGPFATDAVRVLSRYPDVEEDENPRLALAGILLMVCESAKLNTLHQYFLGRWDNGSSTGTPSILMNNGYTRSDDKWLINLQTGTASVLKSLSGPQDALDIVHLVFNYCPRQIDMEYTIKDNKEGFTTFIEELRRKLADHEHRENVWDGHHPVQAGVVLLNSSQRGAATRVYVITDTWFISALRYR</sequence>
<dbReference type="InterPro" id="IPR001574">
    <property type="entry name" value="Ribosome_inactivat_prot"/>
</dbReference>
<dbReference type="Pfam" id="PF00161">
    <property type="entry name" value="RIP"/>
    <property type="match status" value="1"/>
</dbReference>
<gene>
    <name evidence="1" type="ORF">PVAP13_9KG255100</name>
</gene>
<evidence type="ECO:0000313" key="2">
    <source>
        <dbReference type="Proteomes" id="UP000823388"/>
    </source>
</evidence>
<accession>A0A8T0NPE1</accession>
<comment type="caution">
    <text evidence="1">The sequence shown here is derived from an EMBL/GenBank/DDBJ whole genome shotgun (WGS) entry which is preliminary data.</text>
</comment>
<dbReference type="GO" id="GO:0030598">
    <property type="term" value="F:rRNA N-glycosylase activity"/>
    <property type="evidence" value="ECO:0007669"/>
    <property type="project" value="InterPro"/>
</dbReference>
<proteinExistence type="predicted"/>
<dbReference type="Proteomes" id="UP000823388">
    <property type="component" value="Chromosome 9K"/>
</dbReference>